<dbReference type="GO" id="GO:0016020">
    <property type="term" value="C:membrane"/>
    <property type="evidence" value="ECO:0007669"/>
    <property type="project" value="UniProtKB-SubCell"/>
</dbReference>
<dbReference type="PANTHER" id="PTHR30093">
    <property type="entry name" value="GENERAL SECRETION PATHWAY PROTEIN G"/>
    <property type="match status" value="1"/>
</dbReference>
<keyword evidence="3 6" id="KW-0812">Transmembrane</keyword>
<evidence type="ECO:0000313" key="7">
    <source>
        <dbReference type="EMBL" id="OGD55688.1"/>
    </source>
</evidence>
<comment type="subcellular location">
    <subcellularLocation>
        <location evidence="1">Membrane</location>
        <topology evidence="1">Single-pass membrane protein</topology>
    </subcellularLocation>
</comment>
<dbReference type="Pfam" id="PF07963">
    <property type="entry name" value="N_methyl"/>
    <property type="match status" value="1"/>
</dbReference>
<dbReference type="SUPFAM" id="SSF54523">
    <property type="entry name" value="Pili subunits"/>
    <property type="match status" value="1"/>
</dbReference>
<dbReference type="GO" id="GO:0015627">
    <property type="term" value="C:type II protein secretion system complex"/>
    <property type="evidence" value="ECO:0007669"/>
    <property type="project" value="InterPro"/>
</dbReference>
<comment type="caution">
    <text evidence="7">The sequence shown here is derived from an EMBL/GenBank/DDBJ whole genome shotgun (WGS) entry which is preliminary data.</text>
</comment>
<dbReference type="PRINTS" id="PR00813">
    <property type="entry name" value="BCTERIALGSPG"/>
</dbReference>
<organism evidence="7 8">
    <name type="scientific">Candidatus Beckwithbacteria bacterium RIFCSPHIGHO2_12_FULL_47_17</name>
    <dbReference type="NCBI Taxonomy" id="1797460"/>
    <lineage>
        <taxon>Bacteria</taxon>
        <taxon>Candidatus Beckwithiibacteriota</taxon>
    </lineage>
</organism>
<keyword evidence="2" id="KW-0488">Methylation</keyword>
<keyword evidence="5 6" id="KW-0472">Membrane</keyword>
<evidence type="ECO:0000256" key="5">
    <source>
        <dbReference type="ARBA" id="ARBA00023136"/>
    </source>
</evidence>
<evidence type="ECO:0000313" key="8">
    <source>
        <dbReference type="Proteomes" id="UP000176791"/>
    </source>
</evidence>
<protein>
    <recommendedName>
        <fullName evidence="9">Type II secretion system protein GspG C-terminal domain-containing protein</fullName>
    </recommendedName>
</protein>
<dbReference type="STRING" id="1797460.A3E73_00720"/>
<keyword evidence="4 6" id="KW-1133">Transmembrane helix</keyword>
<feature type="transmembrane region" description="Helical" evidence="6">
    <location>
        <begin position="6"/>
        <end position="31"/>
    </location>
</feature>
<dbReference type="AlphaFoldDB" id="A0A1F5DKK3"/>
<name>A0A1F5DKK3_9BACT</name>
<dbReference type="EMBL" id="MEZN01000037">
    <property type="protein sequence ID" value="OGD55688.1"/>
    <property type="molecule type" value="Genomic_DNA"/>
</dbReference>
<dbReference type="PROSITE" id="PS00409">
    <property type="entry name" value="PROKAR_NTER_METHYL"/>
    <property type="match status" value="1"/>
</dbReference>
<evidence type="ECO:0008006" key="9">
    <source>
        <dbReference type="Google" id="ProtNLM"/>
    </source>
</evidence>
<dbReference type="PANTHER" id="PTHR30093:SF44">
    <property type="entry name" value="TYPE II SECRETION SYSTEM CORE PROTEIN G"/>
    <property type="match status" value="1"/>
</dbReference>
<dbReference type="Proteomes" id="UP000176791">
    <property type="component" value="Unassembled WGS sequence"/>
</dbReference>
<dbReference type="InterPro" id="IPR045584">
    <property type="entry name" value="Pilin-like"/>
</dbReference>
<dbReference type="Gene3D" id="3.30.700.10">
    <property type="entry name" value="Glycoprotein, Type 4 Pilin"/>
    <property type="match status" value="1"/>
</dbReference>
<evidence type="ECO:0000256" key="3">
    <source>
        <dbReference type="ARBA" id="ARBA00022692"/>
    </source>
</evidence>
<dbReference type="NCBIfam" id="TIGR02532">
    <property type="entry name" value="IV_pilin_GFxxxE"/>
    <property type="match status" value="1"/>
</dbReference>
<proteinExistence type="predicted"/>
<evidence type="ECO:0000256" key="6">
    <source>
        <dbReference type="SAM" id="Phobius"/>
    </source>
</evidence>
<evidence type="ECO:0000256" key="2">
    <source>
        <dbReference type="ARBA" id="ARBA00022481"/>
    </source>
</evidence>
<accession>A0A1F5DKK3</accession>
<sequence length="160" mass="17225">MKKGFTLVELLVVITIIGILSSIGLNTFTSAQMKSRDARRKTQLKQLTDAFEAYYNDHGGYPADDGGGNLDGFTWGSSRFEDDKGAVYMVKLPQDPTVGLTYFYDALPAATGLNTGFQLYARLENTNDPGLLTFTSPPACGTKECNYGVSSSNTTPGAGR</sequence>
<dbReference type="InterPro" id="IPR012902">
    <property type="entry name" value="N_methyl_site"/>
</dbReference>
<evidence type="ECO:0000256" key="1">
    <source>
        <dbReference type="ARBA" id="ARBA00004167"/>
    </source>
</evidence>
<gene>
    <name evidence="7" type="ORF">A3E73_00720</name>
</gene>
<dbReference type="GO" id="GO:0015628">
    <property type="term" value="P:protein secretion by the type II secretion system"/>
    <property type="evidence" value="ECO:0007669"/>
    <property type="project" value="InterPro"/>
</dbReference>
<reference evidence="7 8" key="1">
    <citation type="journal article" date="2016" name="Nat. Commun.">
        <title>Thousands of microbial genomes shed light on interconnected biogeochemical processes in an aquifer system.</title>
        <authorList>
            <person name="Anantharaman K."/>
            <person name="Brown C.T."/>
            <person name="Hug L.A."/>
            <person name="Sharon I."/>
            <person name="Castelle C.J."/>
            <person name="Probst A.J."/>
            <person name="Thomas B.C."/>
            <person name="Singh A."/>
            <person name="Wilkins M.J."/>
            <person name="Karaoz U."/>
            <person name="Brodie E.L."/>
            <person name="Williams K.H."/>
            <person name="Hubbard S.S."/>
            <person name="Banfield J.F."/>
        </authorList>
    </citation>
    <scope>NUCLEOTIDE SEQUENCE [LARGE SCALE GENOMIC DNA]</scope>
</reference>
<dbReference type="InterPro" id="IPR000983">
    <property type="entry name" value="Bac_GSPG_pilin"/>
</dbReference>
<evidence type="ECO:0000256" key="4">
    <source>
        <dbReference type="ARBA" id="ARBA00022989"/>
    </source>
</evidence>